<evidence type="ECO:0000256" key="3">
    <source>
        <dbReference type="ARBA" id="ARBA00022705"/>
    </source>
</evidence>
<keyword evidence="2" id="KW-0548">Nucleotidyltransferase</keyword>
<dbReference type="AlphaFoldDB" id="A0A383DK69"/>
<feature type="domain" description="Bacterial DNA polymerase III alpha subunit NTPase" evidence="5">
    <location>
        <begin position="1"/>
        <end position="157"/>
    </location>
</feature>
<dbReference type="Gene3D" id="1.10.10.1600">
    <property type="entry name" value="Bacterial DNA polymerase III alpha subunit, thumb domain"/>
    <property type="match status" value="1"/>
</dbReference>
<evidence type="ECO:0000256" key="2">
    <source>
        <dbReference type="ARBA" id="ARBA00022695"/>
    </source>
</evidence>
<protein>
    <submittedName>
        <fullName evidence="7">Uncharacterized protein</fullName>
    </submittedName>
</protein>
<dbReference type="InterPro" id="IPR040982">
    <property type="entry name" value="DNA_pol3_finger"/>
</dbReference>
<evidence type="ECO:0000256" key="1">
    <source>
        <dbReference type="ARBA" id="ARBA00022679"/>
    </source>
</evidence>
<dbReference type="Pfam" id="PF07733">
    <property type="entry name" value="DNA_pol3_alpha"/>
    <property type="match status" value="1"/>
</dbReference>
<evidence type="ECO:0000259" key="6">
    <source>
        <dbReference type="Pfam" id="PF17657"/>
    </source>
</evidence>
<dbReference type="EMBL" id="UINC01217888">
    <property type="protein sequence ID" value="SVE44683.1"/>
    <property type="molecule type" value="Genomic_DNA"/>
</dbReference>
<name>A0A383DK69_9ZZZZ</name>
<dbReference type="PANTHER" id="PTHR32294:SF0">
    <property type="entry name" value="DNA POLYMERASE III SUBUNIT ALPHA"/>
    <property type="match status" value="1"/>
</dbReference>
<evidence type="ECO:0000256" key="4">
    <source>
        <dbReference type="ARBA" id="ARBA00022932"/>
    </source>
</evidence>
<keyword evidence="4" id="KW-0239">DNA-directed DNA polymerase</keyword>
<dbReference type="GO" id="GO:0006260">
    <property type="term" value="P:DNA replication"/>
    <property type="evidence" value="ECO:0007669"/>
    <property type="project" value="UniProtKB-KW"/>
</dbReference>
<dbReference type="InterPro" id="IPR011708">
    <property type="entry name" value="DNA_pol3_alpha_NTPase_dom"/>
</dbReference>
<evidence type="ECO:0000259" key="5">
    <source>
        <dbReference type="Pfam" id="PF07733"/>
    </source>
</evidence>
<dbReference type="GO" id="GO:0008408">
    <property type="term" value="F:3'-5' exonuclease activity"/>
    <property type="evidence" value="ECO:0007669"/>
    <property type="project" value="InterPro"/>
</dbReference>
<evidence type="ECO:0000313" key="7">
    <source>
        <dbReference type="EMBL" id="SVE44683.1"/>
    </source>
</evidence>
<dbReference type="Pfam" id="PF17657">
    <property type="entry name" value="DNA_pol3_finger"/>
    <property type="match status" value="1"/>
</dbReference>
<gene>
    <name evidence="7" type="ORF">METZ01_LOCUS497537</name>
</gene>
<dbReference type="PANTHER" id="PTHR32294">
    <property type="entry name" value="DNA POLYMERASE III SUBUNIT ALPHA"/>
    <property type="match status" value="1"/>
</dbReference>
<keyword evidence="1" id="KW-0808">Transferase</keyword>
<feature type="domain" description="DNA polymerase III alpha subunit finger" evidence="6">
    <location>
        <begin position="160"/>
        <end position="228"/>
    </location>
</feature>
<proteinExistence type="predicted"/>
<dbReference type="InterPro" id="IPR004805">
    <property type="entry name" value="DnaE2/DnaE/PolC"/>
</dbReference>
<reference evidence="7" key="1">
    <citation type="submission" date="2018-05" db="EMBL/GenBank/DDBJ databases">
        <authorList>
            <person name="Lanie J.A."/>
            <person name="Ng W.-L."/>
            <person name="Kazmierczak K.M."/>
            <person name="Andrzejewski T.M."/>
            <person name="Davidsen T.M."/>
            <person name="Wayne K.J."/>
            <person name="Tettelin H."/>
            <person name="Glass J.I."/>
            <person name="Rusch D."/>
            <person name="Podicherti R."/>
            <person name="Tsui H.-C.T."/>
            <person name="Winkler M.E."/>
        </authorList>
    </citation>
    <scope>NUCLEOTIDE SEQUENCE</scope>
</reference>
<feature type="non-terminal residue" evidence="7">
    <location>
        <position position="229"/>
    </location>
</feature>
<organism evidence="7">
    <name type="scientific">marine metagenome</name>
    <dbReference type="NCBI Taxonomy" id="408172"/>
    <lineage>
        <taxon>unclassified sequences</taxon>
        <taxon>metagenomes</taxon>
        <taxon>ecological metagenomes</taxon>
    </lineage>
</organism>
<sequence length="229" mass="25313">MDFQDDRRDEVIAYVRRKYGGDHVAQIITFGTLGARAALRDTGRALGMAYSDVNRIVNLVPSKVNSIEEALEANPELKGIYQSDSSLKNLMDKARRLEGVARHASTHAAGLVISKEPLVESVPLQRPIKGDSEDMAMTQFPMEPIAKLGLLKMDLLGLTNLTIVERARQMIVQRRGVSIDLSKIPLDDRRTFDLLSSGETTGVFQLESSGMRRYIQKLKPSSLGDVAAM</sequence>
<keyword evidence="3" id="KW-0235">DNA replication</keyword>
<dbReference type="GO" id="GO:0003887">
    <property type="term" value="F:DNA-directed DNA polymerase activity"/>
    <property type="evidence" value="ECO:0007669"/>
    <property type="project" value="UniProtKB-KW"/>
</dbReference>
<dbReference type="InterPro" id="IPR041931">
    <property type="entry name" value="DNA_pol3_alpha_thumb_dom"/>
</dbReference>
<accession>A0A383DK69</accession>